<name>A0A1F6DFB8_9BACT</name>
<comment type="caution">
    <text evidence="3">The sequence shown here is derived from an EMBL/GenBank/DDBJ whole genome shotgun (WGS) entry which is preliminary data.</text>
</comment>
<gene>
    <name evidence="3" type="ORF">A3C89_01345</name>
</gene>
<dbReference type="SUPFAM" id="SSF47413">
    <property type="entry name" value="lambda repressor-like DNA-binding domains"/>
    <property type="match status" value="1"/>
</dbReference>
<evidence type="ECO:0000256" key="1">
    <source>
        <dbReference type="ARBA" id="ARBA00023125"/>
    </source>
</evidence>
<dbReference type="PANTHER" id="PTHR46558">
    <property type="entry name" value="TRACRIPTIONAL REGULATORY PROTEIN-RELATED-RELATED"/>
    <property type="match status" value="1"/>
</dbReference>
<dbReference type="PANTHER" id="PTHR46558:SF4">
    <property type="entry name" value="DNA-BIDING PHAGE PROTEIN"/>
    <property type="match status" value="1"/>
</dbReference>
<dbReference type="EMBL" id="MFLF01000010">
    <property type="protein sequence ID" value="OGG60091.1"/>
    <property type="molecule type" value="Genomic_DNA"/>
</dbReference>
<dbReference type="STRING" id="1798492.A3C89_01345"/>
<evidence type="ECO:0000313" key="3">
    <source>
        <dbReference type="EMBL" id="OGG60091.1"/>
    </source>
</evidence>
<dbReference type="SMART" id="SM00530">
    <property type="entry name" value="HTH_XRE"/>
    <property type="match status" value="1"/>
</dbReference>
<dbReference type="Gene3D" id="1.10.260.40">
    <property type="entry name" value="lambda repressor-like DNA-binding domains"/>
    <property type="match status" value="1"/>
</dbReference>
<reference evidence="3 4" key="1">
    <citation type="journal article" date="2016" name="Nat. Commun.">
        <title>Thousands of microbial genomes shed light on interconnected biogeochemical processes in an aquifer system.</title>
        <authorList>
            <person name="Anantharaman K."/>
            <person name="Brown C.T."/>
            <person name="Hug L.A."/>
            <person name="Sharon I."/>
            <person name="Castelle C.J."/>
            <person name="Probst A.J."/>
            <person name="Thomas B.C."/>
            <person name="Singh A."/>
            <person name="Wilkins M.J."/>
            <person name="Karaoz U."/>
            <person name="Brodie E.L."/>
            <person name="Williams K.H."/>
            <person name="Hubbard S.S."/>
            <person name="Banfield J.F."/>
        </authorList>
    </citation>
    <scope>NUCLEOTIDE SEQUENCE [LARGE SCALE GENOMIC DNA]</scope>
</reference>
<proteinExistence type="predicted"/>
<evidence type="ECO:0000313" key="4">
    <source>
        <dbReference type="Proteomes" id="UP000178794"/>
    </source>
</evidence>
<dbReference type="GO" id="GO:0003677">
    <property type="term" value="F:DNA binding"/>
    <property type="evidence" value="ECO:0007669"/>
    <property type="project" value="UniProtKB-KW"/>
</dbReference>
<accession>A0A1F6DFB8</accession>
<sequence length="68" mass="7488">MSESAKKLAANMKKIRARKHMSQGDICRELGVDRAYISTIESGKQNPTLSTIERIAKALGVSVDELLK</sequence>
<keyword evidence="1 3" id="KW-0238">DNA-binding</keyword>
<dbReference type="Pfam" id="PF01381">
    <property type="entry name" value="HTH_3"/>
    <property type="match status" value="1"/>
</dbReference>
<dbReference type="PROSITE" id="PS50943">
    <property type="entry name" value="HTH_CROC1"/>
    <property type="match status" value="1"/>
</dbReference>
<dbReference type="CDD" id="cd00093">
    <property type="entry name" value="HTH_XRE"/>
    <property type="match status" value="1"/>
</dbReference>
<dbReference type="InterPro" id="IPR001387">
    <property type="entry name" value="Cro/C1-type_HTH"/>
</dbReference>
<dbReference type="AlphaFoldDB" id="A0A1F6DFB8"/>
<protein>
    <submittedName>
        <fullName evidence="3">DNA-binding protein</fullName>
    </submittedName>
</protein>
<evidence type="ECO:0000259" key="2">
    <source>
        <dbReference type="PROSITE" id="PS50943"/>
    </source>
</evidence>
<organism evidence="3 4">
    <name type="scientific">Candidatus Kaiserbacteria bacterium RIFCSPHIGHO2_02_FULL_50_50</name>
    <dbReference type="NCBI Taxonomy" id="1798492"/>
    <lineage>
        <taxon>Bacteria</taxon>
        <taxon>Candidatus Kaiseribacteriota</taxon>
    </lineage>
</organism>
<dbReference type="InterPro" id="IPR010982">
    <property type="entry name" value="Lambda_DNA-bd_dom_sf"/>
</dbReference>
<dbReference type="Proteomes" id="UP000178794">
    <property type="component" value="Unassembled WGS sequence"/>
</dbReference>
<feature type="domain" description="HTH cro/C1-type" evidence="2">
    <location>
        <begin position="12"/>
        <end position="66"/>
    </location>
</feature>